<protein>
    <submittedName>
        <fullName evidence="1">Uncharacterized protein</fullName>
    </submittedName>
</protein>
<accession>A0A917DGK5</accession>
<reference evidence="1" key="1">
    <citation type="journal article" date="2014" name="Int. J. Syst. Evol. Microbiol.">
        <title>Complete genome sequence of Corynebacterium casei LMG S-19264T (=DSM 44701T), isolated from a smear-ripened cheese.</title>
        <authorList>
            <consortium name="US DOE Joint Genome Institute (JGI-PGF)"/>
            <person name="Walter F."/>
            <person name="Albersmeier A."/>
            <person name="Kalinowski J."/>
            <person name="Ruckert C."/>
        </authorList>
    </citation>
    <scope>NUCLEOTIDE SEQUENCE</scope>
    <source>
        <strain evidence="1">CGMCC 1.15493</strain>
    </source>
</reference>
<comment type="caution">
    <text evidence="1">The sequence shown here is derived from an EMBL/GenBank/DDBJ whole genome shotgun (WGS) entry which is preliminary data.</text>
</comment>
<dbReference type="RefSeq" id="WP_188854534.1">
    <property type="nucleotide sequence ID" value="NZ_BMJJ01000012.1"/>
</dbReference>
<dbReference type="AlphaFoldDB" id="A0A917DGK5"/>
<gene>
    <name evidence="1" type="ORF">GCM10011335_43320</name>
</gene>
<dbReference type="Proteomes" id="UP000613160">
    <property type="component" value="Unassembled WGS sequence"/>
</dbReference>
<proteinExistence type="predicted"/>
<name>A0A917DGK5_9HYPH</name>
<evidence type="ECO:0000313" key="2">
    <source>
        <dbReference type="Proteomes" id="UP000613160"/>
    </source>
</evidence>
<reference evidence="1" key="2">
    <citation type="submission" date="2020-09" db="EMBL/GenBank/DDBJ databases">
        <authorList>
            <person name="Sun Q."/>
            <person name="Zhou Y."/>
        </authorList>
    </citation>
    <scope>NUCLEOTIDE SEQUENCE</scope>
    <source>
        <strain evidence="1">CGMCC 1.15493</strain>
    </source>
</reference>
<dbReference type="EMBL" id="BMJJ01000012">
    <property type="protein sequence ID" value="GGD35663.1"/>
    <property type="molecule type" value="Genomic_DNA"/>
</dbReference>
<organism evidence="1 2">
    <name type="scientific">Aureimonas glaciei</name>
    <dbReference type="NCBI Taxonomy" id="1776957"/>
    <lineage>
        <taxon>Bacteria</taxon>
        <taxon>Pseudomonadati</taxon>
        <taxon>Pseudomonadota</taxon>
        <taxon>Alphaproteobacteria</taxon>
        <taxon>Hyphomicrobiales</taxon>
        <taxon>Aurantimonadaceae</taxon>
        <taxon>Aureimonas</taxon>
    </lineage>
</organism>
<sequence length="192" mass="21584">MGSIIDDDYKVHMAGVVQEGFVLDPPGYERLSMWTYMLMHLVNARTNFEWVRDHPVELDDMENALRQQAFLIAGVMAYCRCYASSGAMIPTLDAKQVYAGSADGQDVHSRLIKLRNTVAAHTDASDVVRLTLAVKEEPDRVVVRHLWTMAVPIDEIADFLEAVECTDHFVTVSLNKYIGHLEKSTGKNIELD</sequence>
<evidence type="ECO:0000313" key="1">
    <source>
        <dbReference type="EMBL" id="GGD35663.1"/>
    </source>
</evidence>
<keyword evidence="2" id="KW-1185">Reference proteome</keyword>